<organism evidence="1 2">
    <name type="scientific">Thalassobaculum fulvum</name>
    <dbReference type="NCBI Taxonomy" id="1633335"/>
    <lineage>
        <taxon>Bacteria</taxon>
        <taxon>Pseudomonadati</taxon>
        <taxon>Pseudomonadota</taxon>
        <taxon>Alphaproteobacteria</taxon>
        <taxon>Rhodospirillales</taxon>
        <taxon>Thalassobaculaceae</taxon>
        <taxon>Thalassobaculum</taxon>
    </lineage>
</organism>
<evidence type="ECO:0000313" key="2">
    <source>
        <dbReference type="Proteomes" id="UP000630353"/>
    </source>
</evidence>
<dbReference type="AlphaFoldDB" id="A0A918XTG0"/>
<keyword evidence="2" id="KW-1185">Reference proteome</keyword>
<sequence length="640" mass="69119">MALKIDTFSNQNGRGFSFFKAVGHPLTAEALDALLTRLAGLGPVALYDPMGHLGTLAELHDLGRLTVADVFVQAIERIGEDILGHPARPVTELPTTTARSVLVAGFDAGRAADHIRHLLPAGVELVTLDAVRLPDAMLTNRRNYLDPLNFATNHGFLRDAGGRHTRLVTANYWAGYGGTGLRLWLRLFDADGGVLATWEQPLGDGVSGIVIDSAEVRRRFGLGEFTGTLFVHAIGARGHDVVKYAVDTYGDAEDELSCTHDANAWPADLYAGLPAPKDGERVTLWLQNAHPSPVPAGAIGLNLMGRDEIRPFDEAIPGFGCRALDPAALFPDERWPAQFELQAGKHVVRPRYEILAGNRRNRIAHVNVERVDLKPDPRIAEASRHLGKGWVLPAPILPLDRYRSFALPTPMSTAQTRLPLQAVVYDADGIEAARHRFGVLARSDSVAIEAGALVNGSGLPSGYGHLELIYDFEAGANDAPDGWLHGLFRYEDTRTGHAADTSFGGHVFNGVLTFKGEPQSYGGPPPGLSTRLFLRLGHDLERVDTLCHLIYPASTPWHAVSATDLILTSADGETIAHAPLAIPCGGSRLWRASETFAAEDLARAGGGGYVLIRDTTCRLFGYHGLIRDGAAFSLDHMFGF</sequence>
<comment type="caution">
    <text evidence="1">The sequence shown here is derived from an EMBL/GenBank/DDBJ whole genome shotgun (WGS) entry which is preliminary data.</text>
</comment>
<accession>A0A918XTG0</accession>
<protein>
    <submittedName>
        <fullName evidence="1">Uncharacterized protein</fullName>
    </submittedName>
</protein>
<dbReference type="EMBL" id="BMZS01000007">
    <property type="protein sequence ID" value="GHD54635.1"/>
    <property type="molecule type" value="Genomic_DNA"/>
</dbReference>
<dbReference type="Proteomes" id="UP000630353">
    <property type="component" value="Unassembled WGS sequence"/>
</dbReference>
<gene>
    <name evidence="1" type="ORF">GCM10017083_32370</name>
</gene>
<dbReference type="RefSeq" id="WP_189991448.1">
    <property type="nucleotide sequence ID" value="NZ_BMZS01000007.1"/>
</dbReference>
<name>A0A918XTG0_9PROT</name>
<reference evidence="1" key="1">
    <citation type="journal article" date="2014" name="Int. J. Syst. Evol. Microbiol.">
        <title>Complete genome sequence of Corynebacterium casei LMG S-19264T (=DSM 44701T), isolated from a smear-ripened cheese.</title>
        <authorList>
            <consortium name="US DOE Joint Genome Institute (JGI-PGF)"/>
            <person name="Walter F."/>
            <person name="Albersmeier A."/>
            <person name="Kalinowski J."/>
            <person name="Ruckert C."/>
        </authorList>
    </citation>
    <scope>NUCLEOTIDE SEQUENCE</scope>
    <source>
        <strain evidence="1">KCTC 42651</strain>
    </source>
</reference>
<reference evidence="1" key="2">
    <citation type="submission" date="2020-09" db="EMBL/GenBank/DDBJ databases">
        <authorList>
            <person name="Sun Q."/>
            <person name="Kim S."/>
        </authorList>
    </citation>
    <scope>NUCLEOTIDE SEQUENCE</scope>
    <source>
        <strain evidence="1">KCTC 42651</strain>
    </source>
</reference>
<evidence type="ECO:0000313" key="1">
    <source>
        <dbReference type="EMBL" id="GHD54635.1"/>
    </source>
</evidence>
<proteinExistence type="predicted"/>